<dbReference type="Pfam" id="PF16403">
    <property type="entry name" value="Bact_surface_Ig-like"/>
    <property type="match status" value="1"/>
</dbReference>
<feature type="transmembrane region" description="Helical" evidence="2">
    <location>
        <begin position="61"/>
        <end position="83"/>
    </location>
</feature>
<evidence type="ECO:0000313" key="5">
    <source>
        <dbReference type="EMBL" id="PHU38479.1"/>
    </source>
</evidence>
<dbReference type="AlphaFoldDB" id="A0A2G3E5D2"/>
<feature type="region of interest" description="Disordered" evidence="1">
    <location>
        <begin position="17"/>
        <end position="56"/>
    </location>
</feature>
<reference evidence="5 6" key="2">
    <citation type="submission" date="2017-10" db="EMBL/GenBank/DDBJ databases">
        <authorList>
            <person name="Banno H."/>
            <person name="Chua N.-H."/>
        </authorList>
    </citation>
    <scope>NUCLEOTIDE SEQUENCE [LARGE SCALE GENOMIC DNA]</scope>
    <source>
        <strain evidence="5 6">JK623</strain>
    </source>
</reference>
<dbReference type="Proteomes" id="UP000224563">
    <property type="component" value="Unassembled WGS sequence"/>
</dbReference>
<sequence>MEETILAGRNSIEVIPGTSGARRYSNSSTRNYRNYNSSGRGSRPSGSRNRRRRKQQRMRRLVRRLVFTFIFALIVLGVAMVLLEKNRVYKVVEAEAGSQLTVSDFLGTSDKKAYFTEDSDDIVTGDSFVANKVGDFTIAIKSGLFVHKSTLRVVDTVAPEFTVKDLDTCVNSSDSKINAQDFVVDAKDATKVVYQFETEPDCSSEGTQDVTIIGTDEGGNKTSHDAKLKLTYDDVAPTISGQDFEVYIGDTIAYKSYVTVSDNLDGELDIQVDNSQVDTEKEGTYQVNYTVTDRAGNSASTSVNMTVKAHAYSEQKLYELCDEILAEIITSDMSKEKQCIAIYNWEHEHIGYVNSSEKGDWVKAAYEGITTRGGDCYVYASVSKALLTRAGITNMDIERIPEGDKMHYWNLVDLEDGHGWYHFDATPRVGRPYLCLLNDAELKEYSDAHDNCHNYDRSKYPDIP</sequence>
<feature type="domain" description="Pesticidal crystal protein Cry22Aa Ig-like" evidence="4">
    <location>
        <begin position="247"/>
        <end position="302"/>
    </location>
</feature>
<protein>
    <submittedName>
        <fullName evidence="5">Uncharacterized protein</fullName>
    </submittedName>
</protein>
<evidence type="ECO:0000256" key="1">
    <source>
        <dbReference type="SAM" id="MobiDB-lite"/>
    </source>
</evidence>
<evidence type="ECO:0000313" key="6">
    <source>
        <dbReference type="Proteomes" id="UP000224563"/>
    </source>
</evidence>
<dbReference type="SUPFAM" id="SSF54001">
    <property type="entry name" value="Cysteine proteinases"/>
    <property type="match status" value="1"/>
</dbReference>
<keyword evidence="6" id="KW-1185">Reference proteome</keyword>
<dbReference type="EMBL" id="PDYG01000008">
    <property type="protein sequence ID" value="PHU38479.1"/>
    <property type="molecule type" value="Genomic_DNA"/>
</dbReference>
<reference evidence="5 6" key="1">
    <citation type="submission" date="2017-10" db="EMBL/GenBank/DDBJ databases">
        <title>Resolving the taxonomy of Roseburia spp., Eubacterium rectale and Agathobacter spp. through phylogenomic analysis.</title>
        <authorList>
            <person name="Sheridan P.O."/>
            <person name="Walker A.W."/>
            <person name="Duncan S.H."/>
            <person name="Scott K.P."/>
            <person name="Toole P.W.O."/>
            <person name="Luis P."/>
            <person name="Flint H.J."/>
        </authorList>
    </citation>
    <scope>NUCLEOTIDE SEQUENCE [LARGE SCALE GENOMIC DNA]</scope>
    <source>
        <strain evidence="5 6">JK623</strain>
    </source>
</reference>
<keyword evidence="2" id="KW-0812">Transmembrane</keyword>
<organism evidence="5 6">
    <name type="scientific">Agathobacter ruminis</name>
    <dbReference type="NCBI Taxonomy" id="1712665"/>
    <lineage>
        <taxon>Bacteria</taxon>
        <taxon>Bacillati</taxon>
        <taxon>Bacillota</taxon>
        <taxon>Clostridia</taxon>
        <taxon>Lachnospirales</taxon>
        <taxon>Lachnospiraceae</taxon>
        <taxon>Agathobacter</taxon>
    </lineage>
</organism>
<dbReference type="InterPro" id="IPR013783">
    <property type="entry name" value="Ig-like_fold"/>
</dbReference>
<proteinExistence type="predicted"/>
<keyword evidence="2" id="KW-1133">Transmembrane helix</keyword>
<evidence type="ECO:0000256" key="2">
    <source>
        <dbReference type="SAM" id="Phobius"/>
    </source>
</evidence>
<name>A0A2G3E5D2_9FIRM</name>
<dbReference type="Pfam" id="PF01841">
    <property type="entry name" value="Transglut_core"/>
    <property type="match status" value="1"/>
</dbReference>
<gene>
    <name evidence="5" type="ORF">CSX02_02780</name>
</gene>
<evidence type="ECO:0000259" key="4">
    <source>
        <dbReference type="Pfam" id="PF16403"/>
    </source>
</evidence>
<keyword evidence="2" id="KW-0472">Membrane</keyword>
<dbReference type="InterPro" id="IPR038765">
    <property type="entry name" value="Papain-like_cys_pep_sf"/>
</dbReference>
<dbReference type="InterPro" id="IPR032179">
    <property type="entry name" value="Cry22Aa_Ig-like"/>
</dbReference>
<dbReference type="Gene3D" id="2.60.40.10">
    <property type="entry name" value="Immunoglobulins"/>
    <property type="match status" value="1"/>
</dbReference>
<feature type="domain" description="Transglutaminase-like" evidence="3">
    <location>
        <begin position="325"/>
        <end position="425"/>
    </location>
</feature>
<accession>A0A2G3E5D2</accession>
<comment type="caution">
    <text evidence="5">The sequence shown here is derived from an EMBL/GenBank/DDBJ whole genome shotgun (WGS) entry which is preliminary data.</text>
</comment>
<feature type="compositionally biased region" description="Low complexity" evidence="1">
    <location>
        <begin position="22"/>
        <end position="47"/>
    </location>
</feature>
<dbReference type="InterPro" id="IPR002931">
    <property type="entry name" value="Transglutaminase-like"/>
</dbReference>
<evidence type="ECO:0000259" key="3">
    <source>
        <dbReference type="Pfam" id="PF01841"/>
    </source>
</evidence>